<protein>
    <recommendedName>
        <fullName evidence="6">Secretion system C-terminal sorting domain-containing protein</fullName>
    </recommendedName>
</protein>
<dbReference type="InterPro" id="IPR040475">
    <property type="entry name" value="SGBP_B_XBD"/>
</dbReference>
<organism evidence="4 5">
    <name type="scientific">Sporocytophaga myxococcoides</name>
    <dbReference type="NCBI Taxonomy" id="153721"/>
    <lineage>
        <taxon>Bacteria</taxon>
        <taxon>Pseudomonadati</taxon>
        <taxon>Bacteroidota</taxon>
        <taxon>Cytophagia</taxon>
        <taxon>Cytophagales</taxon>
        <taxon>Cytophagaceae</taxon>
        <taxon>Sporocytophaga</taxon>
    </lineage>
</organism>
<feature type="domain" description="Secretion system C-terminal sorting" evidence="3">
    <location>
        <begin position="223"/>
        <end position="292"/>
    </location>
</feature>
<dbReference type="Pfam" id="PF18962">
    <property type="entry name" value="Por_Secre_tail"/>
    <property type="match status" value="1"/>
</dbReference>
<dbReference type="InterPro" id="IPR026444">
    <property type="entry name" value="Secre_tail"/>
</dbReference>
<dbReference type="Pfam" id="PF18329">
    <property type="entry name" value="SGBP_B_XBD"/>
    <property type="match status" value="1"/>
</dbReference>
<evidence type="ECO:0000313" key="5">
    <source>
        <dbReference type="Proteomes" id="UP000030185"/>
    </source>
</evidence>
<name>A0A098L8F5_9BACT</name>
<accession>A0A098L8F5</accession>
<dbReference type="RefSeq" id="WP_045457340.1">
    <property type="nucleotide sequence ID" value="NZ_BBLT01000001.1"/>
</dbReference>
<keyword evidence="1" id="KW-0732">Signal</keyword>
<reference evidence="4 5" key="1">
    <citation type="submission" date="2014-09" db="EMBL/GenBank/DDBJ databases">
        <title>Sporocytophaga myxococcoides PG-01 genome sequencing.</title>
        <authorList>
            <person name="Liu L."/>
            <person name="Gao P.J."/>
            <person name="Chen G.J."/>
            <person name="Wang L.S."/>
        </authorList>
    </citation>
    <scope>NUCLEOTIDE SEQUENCE [LARGE SCALE GENOMIC DNA]</scope>
    <source>
        <strain evidence="4 5">PG-01</strain>
    </source>
</reference>
<dbReference type="EMBL" id="BBLT01000001">
    <property type="protein sequence ID" value="GAL83025.1"/>
    <property type="molecule type" value="Genomic_DNA"/>
</dbReference>
<dbReference type="Proteomes" id="UP000030185">
    <property type="component" value="Unassembled WGS sequence"/>
</dbReference>
<sequence length="293" mass="30854">MKKQLLSGLMVLATTFSFAQTIVYYDGTDNFLNSPVTDAGNVFDNLVATEPTDGPTGAYLHLVGPSTEGGYYVGGFVNAHYLEDGSKAQILPLEANADLSKINLSFDAFTNGTTTKVKFQFQGTPNNFGYEWDLTAEGAKAGWKTITLPLSELQQIIGNDPTGDAPTVEDVNSFSEFQIIVVCTNNSGVCDAEANIDNIKVSGPGVIASILNNARVSTISLAPNPASDFTTLNYNATAETVVNVADLKGTVVKTVKGSTTSATINTSDLTSGLYVVTVNVDGVPSAVEKLVVK</sequence>
<dbReference type="NCBIfam" id="TIGR04183">
    <property type="entry name" value="Por_Secre_tail"/>
    <property type="match status" value="1"/>
</dbReference>
<evidence type="ECO:0008006" key="6">
    <source>
        <dbReference type="Google" id="ProtNLM"/>
    </source>
</evidence>
<keyword evidence="5" id="KW-1185">Reference proteome</keyword>
<feature type="domain" description="Surface glycan-binding protein B xyloglucan binding" evidence="2">
    <location>
        <begin position="49"/>
        <end position="201"/>
    </location>
</feature>
<dbReference type="InterPro" id="IPR008979">
    <property type="entry name" value="Galactose-bd-like_sf"/>
</dbReference>
<feature type="chain" id="PRO_5001944460" description="Secretion system C-terminal sorting domain-containing protein" evidence="1">
    <location>
        <begin position="20"/>
        <end position="293"/>
    </location>
</feature>
<evidence type="ECO:0000313" key="4">
    <source>
        <dbReference type="EMBL" id="GAL83025.1"/>
    </source>
</evidence>
<dbReference type="GO" id="GO:0030247">
    <property type="term" value="F:polysaccharide binding"/>
    <property type="evidence" value="ECO:0007669"/>
    <property type="project" value="InterPro"/>
</dbReference>
<evidence type="ECO:0000259" key="2">
    <source>
        <dbReference type="Pfam" id="PF18329"/>
    </source>
</evidence>
<dbReference type="SUPFAM" id="SSF49785">
    <property type="entry name" value="Galactose-binding domain-like"/>
    <property type="match status" value="1"/>
</dbReference>
<evidence type="ECO:0000259" key="3">
    <source>
        <dbReference type="Pfam" id="PF18962"/>
    </source>
</evidence>
<evidence type="ECO:0000256" key="1">
    <source>
        <dbReference type="SAM" id="SignalP"/>
    </source>
</evidence>
<gene>
    <name evidence="4" type="ORF">MYP_251</name>
</gene>
<dbReference type="AlphaFoldDB" id="A0A098L8F5"/>
<comment type="caution">
    <text evidence="4">The sequence shown here is derived from an EMBL/GenBank/DDBJ whole genome shotgun (WGS) entry which is preliminary data.</text>
</comment>
<proteinExistence type="predicted"/>
<dbReference type="OrthoDB" id="1467680at2"/>
<feature type="signal peptide" evidence="1">
    <location>
        <begin position="1"/>
        <end position="19"/>
    </location>
</feature>